<keyword evidence="12" id="KW-1185">Reference proteome</keyword>
<dbReference type="GO" id="GO:0032196">
    <property type="term" value="P:transposition"/>
    <property type="evidence" value="ECO:0007669"/>
    <property type="project" value="UniProtKB-KW"/>
</dbReference>
<gene>
    <name evidence="11" type="ordered locus">SACE_2154</name>
</gene>
<dbReference type="PANTHER" id="PTHR30405">
    <property type="entry name" value="TRANSPOSASE"/>
    <property type="match status" value="1"/>
</dbReference>
<dbReference type="GO" id="GO:0006310">
    <property type="term" value="P:DNA recombination"/>
    <property type="evidence" value="ECO:0007669"/>
    <property type="project" value="UniProtKB-KW"/>
</dbReference>
<dbReference type="KEGG" id="sen:SACE_2154"/>
<dbReference type="GO" id="GO:0046872">
    <property type="term" value="F:metal ion binding"/>
    <property type="evidence" value="ECO:0007669"/>
    <property type="project" value="UniProtKB-KW"/>
</dbReference>
<keyword evidence="7" id="KW-0233">DNA recombination</keyword>
<keyword evidence="5" id="KW-0862">Zinc</keyword>
<evidence type="ECO:0000313" key="12">
    <source>
        <dbReference type="Proteomes" id="UP000006728"/>
    </source>
</evidence>
<proteinExistence type="inferred from homology"/>
<dbReference type="InterPro" id="IPR001959">
    <property type="entry name" value="Transposase"/>
</dbReference>
<dbReference type="eggNOG" id="COG0675">
    <property type="taxonomic scope" value="Bacteria"/>
</dbReference>
<evidence type="ECO:0000256" key="5">
    <source>
        <dbReference type="ARBA" id="ARBA00022833"/>
    </source>
</evidence>
<evidence type="ECO:0000256" key="3">
    <source>
        <dbReference type="ARBA" id="ARBA00022578"/>
    </source>
</evidence>
<evidence type="ECO:0000256" key="4">
    <source>
        <dbReference type="ARBA" id="ARBA00022723"/>
    </source>
</evidence>
<dbReference type="NCBIfam" id="TIGR01766">
    <property type="entry name" value="IS200/IS605 family accessory protein TnpB-like domain"/>
    <property type="match status" value="1"/>
</dbReference>
<feature type="domain" description="Transposase putative helix-turn-helix" evidence="10">
    <location>
        <begin position="6"/>
        <end position="50"/>
    </location>
</feature>
<dbReference type="NCBIfam" id="NF040570">
    <property type="entry name" value="guided_TnpB"/>
    <property type="match status" value="1"/>
</dbReference>
<organism evidence="11 12">
    <name type="scientific">Saccharopolyspora erythraea (strain ATCC 11635 / DSM 40517 / JCM 4748 / NBRC 13426 / NCIMB 8594 / NRRL 2338)</name>
    <dbReference type="NCBI Taxonomy" id="405948"/>
    <lineage>
        <taxon>Bacteria</taxon>
        <taxon>Bacillati</taxon>
        <taxon>Actinomycetota</taxon>
        <taxon>Actinomycetes</taxon>
        <taxon>Pseudonocardiales</taxon>
        <taxon>Pseudonocardiaceae</taxon>
        <taxon>Saccharopolyspora</taxon>
    </lineage>
</organism>
<dbReference type="InterPro" id="IPR051399">
    <property type="entry name" value="RNA-guided_DNA_endo/Transpos"/>
</dbReference>
<comment type="similarity">
    <text evidence="1">In the C-terminal section; belongs to the transposase 35 family.</text>
</comment>
<keyword evidence="4" id="KW-0479">Metal-binding</keyword>
<feature type="domain" description="Probable transposase IS891/IS1136/IS1341" evidence="8">
    <location>
        <begin position="169"/>
        <end position="282"/>
    </location>
</feature>
<dbReference type="Pfam" id="PF07282">
    <property type="entry name" value="Cas12f1-like_TNB"/>
    <property type="match status" value="1"/>
</dbReference>
<evidence type="ECO:0000256" key="7">
    <source>
        <dbReference type="ARBA" id="ARBA00023172"/>
    </source>
</evidence>
<evidence type="ECO:0000256" key="1">
    <source>
        <dbReference type="ARBA" id="ARBA00008761"/>
    </source>
</evidence>
<dbReference type="Pfam" id="PF12323">
    <property type="entry name" value="HTH_OrfB_IS605"/>
    <property type="match status" value="1"/>
</dbReference>
<dbReference type="Proteomes" id="UP000006728">
    <property type="component" value="Chromosome"/>
</dbReference>
<dbReference type="GO" id="GO:0003677">
    <property type="term" value="F:DNA binding"/>
    <property type="evidence" value="ECO:0007669"/>
    <property type="project" value="UniProtKB-KW"/>
</dbReference>
<reference evidence="11 12" key="1">
    <citation type="journal article" date="2007" name="Nat. Biotechnol.">
        <title>Complete genome sequence of the erythromycin-producing bacterium Saccharopolyspora erythraea NRRL23338.</title>
        <authorList>
            <person name="Oliynyk M."/>
            <person name="Samborskyy M."/>
            <person name="Lester J.B."/>
            <person name="Mironenko T."/>
            <person name="Scott N."/>
            <person name="Dickens S."/>
            <person name="Haydock S.F."/>
            <person name="Leadlay P.F."/>
        </authorList>
    </citation>
    <scope>NUCLEOTIDE SEQUENCE [LARGE SCALE GENOMIC DNA]</scope>
    <source>
        <strain evidence="12">ATCC 11635 / DSM 40517 / JCM 4748 / NBRC 13426 / NCIMB 8594 / NRRL 2338</strain>
    </source>
</reference>
<sequence length="350" mass="40467">MARTRVKRAYKYRFYPTEQQQQELLRTFGCIRLVYNNALQARTEAWHREQRRVSYAETSALLTAWKKTGDLSFLSEVPSVPLQQTLRHLQGAFAAFDKRAKYPRFKSRKKSRQSAEYTKSAFKWRDGLLTLAKVPEPLNIVWSRPLPEGAEPSTVTVSRDAAGRWFVSILVETHVEHLPTTGNAVGVDAGIESLVTLSTGEKVNNPRHERRDRARLARAQRELARKEKGSNHRAKARRKVARVHARITDRRRDYLHKLTTRLVRENQTVVIEDLQVRNMLRNGSLARAISDASWSEFRTMLEYKADWYGREVIAVDQWFPSSKTCSVRSPRWIDAASGAVMDLHRMRLDP</sequence>
<evidence type="ECO:0000256" key="2">
    <source>
        <dbReference type="ARBA" id="ARBA00011044"/>
    </source>
</evidence>
<dbReference type="InterPro" id="IPR010095">
    <property type="entry name" value="Cas12f1-like_TNB"/>
</dbReference>
<dbReference type="STRING" id="405948.SACE_2154"/>
<dbReference type="HOGENOM" id="CLU_032903_4_6_11"/>
<comment type="similarity">
    <text evidence="2">In the N-terminal section; belongs to the transposase 2 family.</text>
</comment>
<protein>
    <submittedName>
        <fullName evidence="11">Transposase, IS891/IS1136/IS1341</fullName>
    </submittedName>
</protein>
<evidence type="ECO:0000259" key="9">
    <source>
        <dbReference type="Pfam" id="PF07282"/>
    </source>
</evidence>
<evidence type="ECO:0000313" key="11">
    <source>
        <dbReference type="EMBL" id="CAM01460.1"/>
    </source>
</evidence>
<dbReference type="InterPro" id="IPR021027">
    <property type="entry name" value="Transposase_put_HTH"/>
</dbReference>
<dbReference type="EMBL" id="AM420293">
    <property type="protein sequence ID" value="CAM01460.1"/>
    <property type="molecule type" value="Genomic_DNA"/>
</dbReference>
<evidence type="ECO:0000256" key="6">
    <source>
        <dbReference type="ARBA" id="ARBA00023125"/>
    </source>
</evidence>
<accession>A4FBN5</accession>
<keyword evidence="6" id="KW-0238">DNA-binding</keyword>
<name>A4FBN5_SACEN</name>
<evidence type="ECO:0000259" key="10">
    <source>
        <dbReference type="Pfam" id="PF12323"/>
    </source>
</evidence>
<dbReference type="PANTHER" id="PTHR30405:SF25">
    <property type="entry name" value="RNA-GUIDED DNA ENDONUCLEASE INSQ-RELATED"/>
    <property type="match status" value="1"/>
</dbReference>
<keyword evidence="3" id="KW-0815">Transposition</keyword>
<evidence type="ECO:0000259" key="8">
    <source>
        <dbReference type="Pfam" id="PF01385"/>
    </source>
</evidence>
<dbReference type="Pfam" id="PF01385">
    <property type="entry name" value="OrfB_IS605"/>
    <property type="match status" value="1"/>
</dbReference>
<dbReference type="AlphaFoldDB" id="A4FBN5"/>
<feature type="domain" description="Cas12f1-like TNB" evidence="9">
    <location>
        <begin position="294"/>
        <end position="327"/>
    </location>
</feature>